<accession>Q9YRB6</accession>
<proteinExistence type="predicted"/>
<sequence length="56" mass="6175">MGFLNGLCEFDQFSILVIGPTRAQIIKRNGVQIRGMTEGQGNWSTIILACAARYTN</sequence>
<reference evidence="1" key="1">
    <citation type="submission" date="1998-10" db="EMBL/GenBank/DDBJ databases">
        <title>Molecular Characterization of Banana Bunchy Top Virus (BBTV) from Egypt.</title>
        <authorList>
            <person name="Rezk A.A."/>
            <person name="Nakhla M.K."/>
            <person name="Abo EL-Abbas F."/>
            <person name="EL-Hammady M."/>
            <person name="Mazyad H.M."/>
            <person name="Maxwell D.P."/>
        </authorList>
    </citation>
    <scope>NUCLEOTIDE SEQUENCE</scope>
    <source>
        <strain evidence="1">Egyptian</strain>
    </source>
</reference>
<name>Q9YRB6_BBTV</name>
<evidence type="ECO:0000313" key="1">
    <source>
        <dbReference type="EMBL" id="AAC98790.1"/>
    </source>
</evidence>
<protein>
    <submittedName>
        <fullName evidence="1">Uncharacterized protein</fullName>
    </submittedName>
</protein>
<organismHost>
    <name type="scientific">Musa</name>
    <dbReference type="NCBI Taxonomy" id="4640"/>
</organismHost>
<dbReference type="EMBL" id="AF102781">
    <property type="protein sequence ID" value="AAC98790.1"/>
    <property type="molecule type" value="Genomic_DNA"/>
</dbReference>
<organism evidence="1">
    <name type="scientific">Banana bunchy top virus</name>
    <name type="common">BBTV</name>
    <dbReference type="NCBI Taxonomy" id="12585"/>
    <lineage>
        <taxon>Viruses</taxon>
        <taxon>Monodnaviria</taxon>
        <taxon>Shotokuvirae</taxon>
        <taxon>Cressdnaviricota</taxon>
        <taxon>Arfiviricetes</taxon>
        <taxon>Mulpavirales</taxon>
        <taxon>Nanoviridae</taxon>
        <taxon>Babuvirus</taxon>
        <taxon>Babuvirus musae</taxon>
    </lineage>
</organism>